<keyword evidence="2" id="KW-0472">Membrane</keyword>
<gene>
    <name evidence="3" type="ORF">BECKLPF1236B_GA0070989_121213</name>
</gene>
<proteinExistence type="predicted"/>
<keyword evidence="2" id="KW-1133">Transmembrane helix</keyword>
<protein>
    <submittedName>
        <fullName evidence="3">Uncharacterized protein</fullName>
    </submittedName>
</protein>
<dbReference type="EMBL" id="CAADFK010000212">
    <property type="protein sequence ID" value="VFK20483.1"/>
    <property type="molecule type" value="Genomic_DNA"/>
</dbReference>
<keyword evidence="2" id="KW-0812">Transmembrane</keyword>
<feature type="region of interest" description="Disordered" evidence="1">
    <location>
        <begin position="94"/>
        <end position="113"/>
    </location>
</feature>
<reference evidence="3" key="1">
    <citation type="submission" date="2019-02" db="EMBL/GenBank/DDBJ databases">
        <authorList>
            <person name="Gruber-Vodicka R. H."/>
            <person name="Seah K. B. B."/>
        </authorList>
    </citation>
    <scope>NUCLEOTIDE SEQUENCE</scope>
    <source>
        <strain evidence="3">BECK_S313</strain>
    </source>
</reference>
<accession>A0A450WTT6</accession>
<evidence type="ECO:0000313" key="3">
    <source>
        <dbReference type="EMBL" id="VFK20483.1"/>
    </source>
</evidence>
<name>A0A450WTT6_9GAMM</name>
<evidence type="ECO:0000256" key="1">
    <source>
        <dbReference type="SAM" id="MobiDB-lite"/>
    </source>
</evidence>
<dbReference type="AlphaFoldDB" id="A0A450WTT6"/>
<evidence type="ECO:0000256" key="2">
    <source>
        <dbReference type="SAM" id="Phobius"/>
    </source>
</evidence>
<sequence>MNEQGSFHCLAFLVILLLFYNNTFTIINKNLPGSWINLCYCIPLNILCLIVHSSITSMAHTNFDEGLVTLYPIFIRHISPLKYRYIEKQKPCAKASKFRPSGTSRKDENLRPMPPIQLRNHLLSRNRNHRPRSEDGRGPVLIQVETFARWHFQQFIVIRKNFPEKRTEKSGL</sequence>
<organism evidence="3">
    <name type="scientific">Candidatus Kentrum sp. LPFa</name>
    <dbReference type="NCBI Taxonomy" id="2126335"/>
    <lineage>
        <taxon>Bacteria</taxon>
        <taxon>Pseudomonadati</taxon>
        <taxon>Pseudomonadota</taxon>
        <taxon>Gammaproteobacteria</taxon>
        <taxon>Candidatus Kentrum</taxon>
    </lineage>
</organism>
<feature type="transmembrane region" description="Helical" evidence="2">
    <location>
        <begin position="35"/>
        <end position="55"/>
    </location>
</feature>